<organism evidence="1">
    <name type="scientific">Rhizophora mucronata</name>
    <name type="common">Asiatic mangrove</name>
    <dbReference type="NCBI Taxonomy" id="61149"/>
    <lineage>
        <taxon>Eukaryota</taxon>
        <taxon>Viridiplantae</taxon>
        <taxon>Streptophyta</taxon>
        <taxon>Embryophyta</taxon>
        <taxon>Tracheophyta</taxon>
        <taxon>Spermatophyta</taxon>
        <taxon>Magnoliopsida</taxon>
        <taxon>eudicotyledons</taxon>
        <taxon>Gunneridae</taxon>
        <taxon>Pentapetalae</taxon>
        <taxon>rosids</taxon>
        <taxon>fabids</taxon>
        <taxon>Malpighiales</taxon>
        <taxon>Rhizophoraceae</taxon>
        <taxon>Rhizophora</taxon>
    </lineage>
</organism>
<name>A0A2P2KAZ5_RHIMU</name>
<evidence type="ECO:0000313" key="1">
    <source>
        <dbReference type="EMBL" id="MBX02884.1"/>
    </source>
</evidence>
<accession>A0A2P2KAZ5</accession>
<proteinExistence type="predicted"/>
<reference evidence="1" key="1">
    <citation type="submission" date="2018-02" db="EMBL/GenBank/DDBJ databases">
        <title>Rhizophora mucronata_Transcriptome.</title>
        <authorList>
            <person name="Meera S.P."/>
            <person name="Sreeshan A."/>
            <person name="Augustine A."/>
        </authorList>
    </citation>
    <scope>NUCLEOTIDE SEQUENCE</scope>
    <source>
        <tissue evidence="1">Leaf</tissue>
    </source>
</reference>
<dbReference type="EMBL" id="GGEC01022400">
    <property type="protein sequence ID" value="MBX02884.1"/>
    <property type="molecule type" value="Transcribed_RNA"/>
</dbReference>
<sequence>MALVPLLDIINIRRKDDDDTFTGSLVVRNGTIALPIMPFRI</sequence>
<dbReference type="AlphaFoldDB" id="A0A2P2KAZ5"/>
<protein>
    <submittedName>
        <fullName evidence="1">Uncharacterized protein</fullName>
    </submittedName>
</protein>